<dbReference type="GO" id="GO:0004222">
    <property type="term" value="F:metalloendopeptidase activity"/>
    <property type="evidence" value="ECO:0007669"/>
    <property type="project" value="UniProtKB-UniRule"/>
</dbReference>
<dbReference type="AlphaFoldDB" id="A0AAW1CWF8"/>
<evidence type="ECO:0000313" key="11">
    <source>
        <dbReference type="Proteomes" id="UP001461498"/>
    </source>
</evidence>
<dbReference type="EC" id="3.4.24.-" evidence="7"/>
<feature type="active site" evidence="6">
    <location>
        <position position="155"/>
    </location>
</feature>
<dbReference type="InterPro" id="IPR006026">
    <property type="entry name" value="Peptidase_Metallo"/>
</dbReference>
<evidence type="ECO:0000256" key="4">
    <source>
        <dbReference type="ARBA" id="ARBA00022833"/>
    </source>
</evidence>
<comment type="cofactor">
    <cofactor evidence="6 7">
        <name>Zn(2+)</name>
        <dbReference type="ChEBI" id="CHEBI:29105"/>
    </cofactor>
    <text evidence="6 7">Binds 1 zinc ion per subunit.</text>
</comment>
<evidence type="ECO:0000256" key="8">
    <source>
        <dbReference type="SAM" id="SignalP"/>
    </source>
</evidence>
<evidence type="ECO:0000256" key="5">
    <source>
        <dbReference type="ARBA" id="ARBA00023049"/>
    </source>
</evidence>
<dbReference type="SMART" id="SM00235">
    <property type="entry name" value="ZnMc"/>
    <property type="match status" value="1"/>
</dbReference>
<evidence type="ECO:0000256" key="3">
    <source>
        <dbReference type="ARBA" id="ARBA00022801"/>
    </source>
</evidence>
<evidence type="ECO:0000256" key="6">
    <source>
        <dbReference type="PROSITE-ProRule" id="PRU01211"/>
    </source>
</evidence>
<keyword evidence="8" id="KW-0732">Signal</keyword>
<reference evidence="10 11" key="1">
    <citation type="submission" date="2022-12" db="EMBL/GenBank/DDBJ databases">
        <title>Chromosome-level genome assembly of true bugs.</title>
        <authorList>
            <person name="Ma L."/>
            <person name="Li H."/>
        </authorList>
    </citation>
    <scope>NUCLEOTIDE SEQUENCE [LARGE SCALE GENOMIC DNA]</scope>
    <source>
        <strain evidence="10">Lab_2022b</strain>
    </source>
</reference>
<keyword evidence="2 6" id="KW-0479">Metal-binding</keyword>
<feature type="signal peptide" evidence="8">
    <location>
        <begin position="1"/>
        <end position="15"/>
    </location>
</feature>
<organism evidence="10 11">
    <name type="scientific">Rhynocoris fuscipes</name>
    <dbReference type="NCBI Taxonomy" id="488301"/>
    <lineage>
        <taxon>Eukaryota</taxon>
        <taxon>Metazoa</taxon>
        <taxon>Ecdysozoa</taxon>
        <taxon>Arthropoda</taxon>
        <taxon>Hexapoda</taxon>
        <taxon>Insecta</taxon>
        <taxon>Pterygota</taxon>
        <taxon>Neoptera</taxon>
        <taxon>Paraneoptera</taxon>
        <taxon>Hemiptera</taxon>
        <taxon>Heteroptera</taxon>
        <taxon>Panheteroptera</taxon>
        <taxon>Cimicomorpha</taxon>
        <taxon>Reduviidae</taxon>
        <taxon>Harpactorinae</taxon>
        <taxon>Harpactorini</taxon>
        <taxon>Rhynocoris</taxon>
    </lineage>
</organism>
<keyword evidence="1 6" id="KW-0645">Protease</keyword>
<dbReference type="GO" id="GO:0006508">
    <property type="term" value="P:proteolysis"/>
    <property type="evidence" value="ECO:0007669"/>
    <property type="project" value="UniProtKB-KW"/>
</dbReference>
<sequence>MIFLVLLVSLSTILAAPAKSKLQVQCQGKVCELVGNMDFPEEALREGDILESASERGRNALTNTNKLWKNGRIPYVYHKEILPTSRAKIENAMRLLEEKICAKFVPWDESMGDNYLMVLANSGCFATVGFSRSSQRYLNLNQRGCLGYVGTIQHELLHVLGLEHEQSRPDRDNYVTILKENIKDGMEKNFKIVSTKDYSTLDVPYDYNSLMHYSAYSFTKNGKATVLPKDPSVDPEILGQRKGPSENDLKKINIMYKCNK</sequence>
<accession>A0AAW1CWF8</accession>
<evidence type="ECO:0000256" key="7">
    <source>
        <dbReference type="RuleBase" id="RU361183"/>
    </source>
</evidence>
<dbReference type="GO" id="GO:0008270">
    <property type="term" value="F:zinc ion binding"/>
    <property type="evidence" value="ECO:0007669"/>
    <property type="project" value="UniProtKB-UniRule"/>
</dbReference>
<dbReference type="Proteomes" id="UP001461498">
    <property type="component" value="Unassembled WGS sequence"/>
</dbReference>
<evidence type="ECO:0000313" key="10">
    <source>
        <dbReference type="EMBL" id="KAK9502786.1"/>
    </source>
</evidence>
<proteinExistence type="predicted"/>
<gene>
    <name evidence="10" type="ORF">O3M35_011492</name>
</gene>
<dbReference type="InterPro" id="IPR024079">
    <property type="entry name" value="MetalloPept_cat_dom_sf"/>
</dbReference>
<dbReference type="Gene3D" id="3.40.390.10">
    <property type="entry name" value="Collagenase (Catalytic Domain)"/>
    <property type="match status" value="1"/>
</dbReference>
<feature type="chain" id="PRO_5043519675" description="Metalloendopeptidase" evidence="8">
    <location>
        <begin position="16"/>
        <end position="260"/>
    </location>
</feature>
<keyword evidence="3 6" id="KW-0378">Hydrolase</keyword>
<dbReference type="CDD" id="cd04280">
    <property type="entry name" value="ZnMc_astacin_like"/>
    <property type="match status" value="1"/>
</dbReference>
<keyword evidence="11" id="KW-1185">Reference proteome</keyword>
<feature type="binding site" evidence="6">
    <location>
        <position position="164"/>
    </location>
    <ligand>
        <name>Zn(2+)</name>
        <dbReference type="ChEBI" id="CHEBI:29105"/>
        <note>catalytic</note>
    </ligand>
</feature>
<dbReference type="EMBL" id="JAPXFL010000008">
    <property type="protein sequence ID" value="KAK9502786.1"/>
    <property type="molecule type" value="Genomic_DNA"/>
</dbReference>
<dbReference type="SUPFAM" id="SSF55486">
    <property type="entry name" value="Metalloproteases ('zincins'), catalytic domain"/>
    <property type="match status" value="1"/>
</dbReference>
<dbReference type="Pfam" id="PF01400">
    <property type="entry name" value="Astacin"/>
    <property type="match status" value="1"/>
</dbReference>
<dbReference type="PANTHER" id="PTHR10127">
    <property type="entry name" value="DISCOIDIN, CUB, EGF, LAMININ , AND ZINC METALLOPROTEASE DOMAIN CONTAINING"/>
    <property type="match status" value="1"/>
</dbReference>
<dbReference type="PROSITE" id="PS51864">
    <property type="entry name" value="ASTACIN"/>
    <property type="match status" value="1"/>
</dbReference>
<dbReference type="PRINTS" id="PR00480">
    <property type="entry name" value="ASTACIN"/>
</dbReference>
<dbReference type="InterPro" id="IPR034035">
    <property type="entry name" value="Astacin-like_dom"/>
</dbReference>
<feature type="domain" description="Peptidase M12A" evidence="9">
    <location>
        <begin position="59"/>
        <end position="259"/>
    </location>
</feature>
<keyword evidence="4 6" id="KW-0862">Zinc</keyword>
<feature type="binding site" evidence="6">
    <location>
        <position position="158"/>
    </location>
    <ligand>
        <name>Zn(2+)</name>
        <dbReference type="ChEBI" id="CHEBI:29105"/>
        <note>catalytic</note>
    </ligand>
</feature>
<keyword evidence="5 6" id="KW-0482">Metalloprotease</keyword>
<evidence type="ECO:0000259" key="9">
    <source>
        <dbReference type="PROSITE" id="PS51864"/>
    </source>
</evidence>
<evidence type="ECO:0000256" key="2">
    <source>
        <dbReference type="ARBA" id="ARBA00022723"/>
    </source>
</evidence>
<feature type="binding site" evidence="6">
    <location>
        <position position="154"/>
    </location>
    <ligand>
        <name>Zn(2+)</name>
        <dbReference type="ChEBI" id="CHEBI:29105"/>
        <note>catalytic</note>
    </ligand>
</feature>
<name>A0AAW1CWF8_9HEMI</name>
<evidence type="ECO:0000256" key="1">
    <source>
        <dbReference type="ARBA" id="ARBA00022670"/>
    </source>
</evidence>
<protein>
    <recommendedName>
        <fullName evidence="7">Metalloendopeptidase</fullName>
        <ecNumber evidence="7">3.4.24.-</ecNumber>
    </recommendedName>
</protein>
<dbReference type="InterPro" id="IPR001506">
    <property type="entry name" value="Peptidase_M12A"/>
</dbReference>
<comment type="caution">
    <text evidence="10">The sequence shown here is derived from an EMBL/GenBank/DDBJ whole genome shotgun (WGS) entry which is preliminary data.</text>
</comment>
<dbReference type="PANTHER" id="PTHR10127:SF780">
    <property type="entry name" value="METALLOENDOPEPTIDASE"/>
    <property type="match status" value="1"/>
</dbReference>
<comment type="caution">
    <text evidence="6">Lacks conserved residue(s) required for the propagation of feature annotation.</text>
</comment>